<evidence type="ECO:0000259" key="14">
    <source>
        <dbReference type="Pfam" id="PF03493"/>
    </source>
</evidence>
<evidence type="ECO:0000259" key="15">
    <source>
        <dbReference type="Pfam" id="PF07885"/>
    </source>
</evidence>
<evidence type="ECO:0000256" key="4">
    <source>
        <dbReference type="ARBA" id="ARBA00022692"/>
    </source>
</evidence>
<dbReference type="PANTHER" id="PTHR10027">
    <property type="entry name" value="CALCIUM-ACTIVATED POTASSIUM CHANNEL ALPHA CHAIN"/>
    <property type="match status" value="1"/>
</dbReference>
<evidence type="ECO:0000313" key="17">
    <source>
        <dbReference type="EMBL" id="KAF6002798.1"/>
    </source>
</evidence>
<comment type="catalytic activity">
    <reaction evidence="11">
        <text>K(+)(in) = K(+)(out)</text>
        <dbReference type="Rhea" id="RHEA:29463"/>
        <dbReference type="ChEBI" id="CHEBI:29103"/>
    </reaction>
</comment>
<keyword evidence="6" id="KW-0630">Potassium</keyword>
<evidence type="ECO:0000256" key="10">
    <source>
        <dbReference type="ARBA" id="ARBA00023303"/>
    </source>
</evidence>
<keyword evidence="7 13" id="KW-1133">Transmembrane helix</keyword>
<dbReference type="GO" id="GO:0016020">
    <property type="term" value="C:membrane"/>
    <property type="evidence" value="ECO:0007669"/>
    <property type="project" value="UniProtKB-SubCell"/>
</dbReference>
<feature type="transmembrane region" description="Helical" evidence="13">
    <location>
        <begin position="338"/>
        <end position="357"/>
    </location>
</feature>
<keyword evidence="5" id="KW-0631">Potassium channel</keyword>
<feature type="transmembrane region" description="Helical" evidence="13">
    <location>
        <begin position="492"/>
        <end position="516"/>
    </location>
</feature>
<keyword evidence="4 13" id="KW-0812">Transmembrane</keyword>
<evidence type="ECO:0000256" key="6">
    <source>
        <dbReference type="ARBA" id="ARBA00022958"/>
    </source>
</evidence>
<dbReference type="Pfam" id="PF03493">
    <property type="entry name" value="BK_channel_a"/>
    <property type="match status" value="1"/>
</dbReference>
<feature type="domain" description="Calcium-activated potassium channel BK alpha subunit" evidence="14">
    <location>
        <begin position="702"/>
        <end position="790"/>
    </location>
</feature>
<feature type="transmembrane region" description="Helical" evidence="13">
    <location>
        <begin position="58"/>
        <end position="84"/>
    </location>
</feature>
<feature type="compositionally biased region" description="Polar residues" evidence="12">
    <location>
        <begin position="949"/>
        <end position="971"/>
    </location>
</feature>
<feature type="region of interest" description="Disordered" evidence="12">
    <location>
        <begin position="220"/>
        <end position="242"/>
    </location>
</feature>
<name>A0A7J7IIE7_9RHOD</name>
<dbReference type="InterPro" id="IPR003929">
    <property type="entry name" value="K_chnl_BK_asu"/>
</dbReference>
<sequence>MFVGLVTGTLQVYLFAPAWRDSCGPLRPIVGVRRSKRLFSESMSTSSQTGVRFEDVRGLLFCFVWGSIIFAVVALKPFFLLFIFRFLRWYRLLKNGRTRHRLAAAWSRSRFGRLRWPHSIAGSGTFAWLKPYENADSALDQNTATESDAVFEKPQVSALLRQEALDCSRTSAPPVLARDSSALSSRKPKRRQPREKSQPAATTVEVSPLDAGLVVTDAGTPVRGGDVLDQDPSATPAADTEDQKIANQAELDRARALHLNLNVIKPWWSRMIPPVSDRLPIVTEDSLRYSVLVERLEYATERKRITLALNWIRLFVDLTTCIIFYVEGSLRRDYIGRYYYWPVGLWFAIDYAYRIFLLPHRGPYYRNHVFTLSAVAESLSIPSAFRAAAGTISFVNFNFLRSITAIRAFLYIYNRDMLREDHVYIGRVGRYVISLGVYLFGIIFSVAMLMFDIEYASGSNHFTPTSSIYFTVVTVTTVGYGDYVATNVVARIYVTIVIVIMVAYFAYAIANIVSIYKLSREGKGSFRAAGYRRHVVVAGRPSFPQLEASLTIFYSDQRNALSYFVIFLDEQYLSESQANVLQSAENAERVRSLVGNLYEPYHRRRVDLENAEMCLLFSGIEPRDLEAETHRIADDAALLLRARTVRIHYPQLPLHILFQTPYAIRQLEDLFIQSQPMLRSLADHQLTPDAVQAGLLEYETRTLCHLEFAAYLLAANVHCNGASTLIRNMLADPRVDRPLCHGDSLSIVEYKIGVRYKLRRISLPDHLAQVRLGDLALELYLRFEVGVVGLLVIDKRGAWEIRYNPAHKLGTHGMLFVLCARYQFRPLVNWLYSKHAIDDLWEMRKAMETSGDLTGSDTSRVSKQSRSSNWNHTGHVEVELPELHLYVDQTSASHGAQTANRAVVNDRQVTLRQNTSDMPARMNPTDTGAFTDGKHFADRKEMTHREPSADQNETDLSLSETPRLRSSTVETTTDRAEGGRPMLVSDEESDEEFTPMEASIILTTCSNTLSVTFVELFAKALRSSASFLAEVLGSSTPKVPDASARKRWERANFRLTVLVPSLSNETHFAEIAAKYGPMKHVAGSGAPHCRACSAQCSGDACDCPRWQRYRARFCGTGNHIFRPRSLCHGECGFAATSL</sequence>
<gene>
    <name evidence="17" type="primary">KCNT2_1</name>
    <name evidence="17" type="ORF">F1559_003722</name>
</gene>
<dbReference type="SUPFAM" id="SSF81324">
    <property type="entry name" value="Voltage-gated potassium channels"/>
    <property type="match status" value="1"/>
</dbReference>
<accession>A0A7J7IIE7</accession>
<dbReference type="EMBL" id="VWRR01000009">
    <property type="protein sequence ID" value="KAF6002798.1"/>
    <property type="molecule type" value="Genomic_DNA"/>
</dbReference>
<keyword evidence="2" id="KW-0813">Transport</keyword>
<feature type="transmembrane region" description="Helical" evidence="13">
    <location>
        <begin position="466"/>
        <end position="485"/>
    </location>
</feature>
<feature type="transmembrane region" description="Helical" evidence="13">
    <location>
        <begin position="391"/>
        <end position="410"/>
    </location>
</feature>
<evidence type="ECO:0000256" key="11">
    <source>
        <dbReference type="ARBA" id="ARBA00034430"/>
    </source>
</evidence>
<dbReference type="Proteomes" id="UP000530660">
    <property type="component" value="Unassembled WGS sequence"/>
</dbReference>
<evidence type="ECO:0000256" key="7">
    <source>
        <dbReference type="ARBA" id="ARBA00022989"/>
    </source>
</evidence>
<dbReference type="AlphaFoldDB" id="A0A7J7IIE7"/>
<keyword evidence="18" id="KW-1185">Reference proteome</keyword>
<keyword evidence="10 17" id="KW-0407">Ion channel</keyword>
<evidence type="ECO:0000256" key="13">
    <source>
        <dbReference type="SAM" id="Phobius"/>
    </source>
</evidence>
<evidence type="ECO:0000256" key="8">
    <source>
        <dbReference type="ARBA" id="ARBA00023065"/>
    </source>
</evidence>
<dbReference type="Pfam" id="PF22614">
    <property type="entry name" value="Slo-like_RCK"/>
    <property type="match status" value="1"/>
</dbReference>
<feature type="region of interest" description="Disordered" evidence="12">
    <location>
        <begin position="170"/>
        <end position="208"/>
    </location>
</feature>
<keyword evidence="9 13" id="KW-0472">Membrane</keyword>
<organism evidence="17 18">
    <name type="scientific">Cyanidiococcus yangmingshanensis</name>
    <dbReference type="NCBI Taxonomy" id="2690220"/>
    <lineage>
        <taxon>Eukaryota</taxon>
        <taxon>Rhodophyta</taxon>
        <taxon>Bangiophyceae</taxon>
        <taxon>Cyanidiales</taxon>
        <taxon>Cyanidiaceae</taxon>
        <taxon>Cyanidiococcus</taxon>
    </lineage>
</organism>
<dbReference type="OrthoDB" id="4962at2759"/>
<dbReference type="InterPro" id="IPR003148">
    <property type="entry name" value="RCK_N"/>
</dbReference>
<dbReference type="PANTHER" id="PTHR10027:SF10">
    <property type="entry name" value="SLOWPOKE 2, ISOFORM D"/>
    <property type="match status" value="1"/>
</dbReference>
<dbReference type="GO" id="GO:0005267">
    <property type="term" value="F:potassium channel activity"/>
    <property type="evidence" value="ECO:0007669"/>
    <property type="project" value="UniProtKB-KW"/>
</dbReference>
<feature type="transmembrane region" description="Helical" evidence="13">
    <location>
        <begin position="431"/>
        <end position="451"/>
    </location>
</feature>
<proteinExistence type="predicted"/>
<evidence type="ECO:0000256" key="1">
    <source>
        <dbReference type="ARBA" id="ARBA00004141"/>
    </source>
</evidence>
<evidence type="ECO:0000256" key="3">
    <source>
        <dbReference type="ARBA" id="ARBA00022538"/>
    </source>
</evidence>
<evidence type="ECO:0000256" key="2">
    <source>
        <dbReference type="ARBA" id="ARBA00022448"/>
    </source>
</evidence>
<feature type="compositionally biased region" description="Polar residues" evidence="12">
    <location>
        <begin position="851"/>
        <end position="872"/>
    </location>
</feature>
<keyword evidence="8" id="KW-0406">Ion transport</keyword>
<evidence type="ECO:0000256" key="12">
    <source>
        <dbReference type="SAM" id="MobiDB-lite"/>
    </source>
</evidence>
<dbReference type="Gene3D" id="1.10.287.70">
    <property type="match status" value="1"/>
</dbReference>
<feature type="domain" description="RCK N-terminal" evidence="16">
    <location>
        <begin position="532"/>
        <end position="653"/>
    </location>
</feature>
<feature type="region of interest" description="Disordered" evidence="12">
    <location>
        <begin position="941"/>
        <end position="981"/>
    </location>
</feature>
<feature type="domain" description="Potassium channel" evidence="15">
    <location>
        <begin position="442"/>
        <end position="515"/>
    </location>
</feature>
<comment type="caution">
    <text evidence="17">The sequence shown here is derived from an EMBL/GenBank/DDBJ whole genome shotgun (WGS) entry which is preliminary data.</text>
</comment>
<dbReference type="InterPro" id="IPR047871">
    <property type="entry name" value="K_chnl_Slo-like"/>
</dbReference>
<reference evidence="17 18" key="1">
    <citation type="journal article" date="2020" name="J. Phycol.">
        <title>Comparative genome analysis reveals Cyanidiococcus gen. nov., a new extremophilic red algal genus sister to Cyanidioschyzon (Cyanidioschyzonaceae, Rhodophyta).</title>
        <authorList>
            <person name="Liu S.-L."/>
            <person name="Chiang Y.-R."/>
            <person name="Yoon H.S."/>
            <person name="Fu H.-Y."/>
        </authorList>
    </citation>
    <scope>NUCLEOTIDE SEQUENCE [LARGE SCALE GENOMIC DNA]</scope>
    <source>
        <strain evidence="17 18">THAL066</strain>
    </source>
</reference>
<evidence type="ECO:0000256" key="9">
    <source>
        <dbReference type="ARBA" id="ARBA00023136"/>
    </source>
</evidence>
<dbReference type="Pfam" id="PF07885">
    <property type="entry name" value="Ion_trans_2"/>
    <property type="match status" value="1"/>
</dbReference>
<protein>
    <submittedName>
        <fullName evidence="17">Potassium channel, sub T, member 2</fullName>
    </submittedName>
</protein>
<comment type="subcellular location">
    <subcellularLocation>
        <location evidence="1">Membrane</location>
        <topology evidence="1">Multi-pass membrane protein</topology>
    </subcellularLocation>
</comment>
<evidence type="ECO:0000256" key="5">
    <source>
        <dbReference type="ARBA" id="ARBA00022826"/>
    </source>
</evidence>
<keyword evidence="3" id="KW-0633">Potassium transport</keyword>
<feature type="region of interest" description="Disordered" evidence="12">
    <location>
        <begin position="850"/>
        <end position="872"/>
    </location>
</feature>
<dbReference type="InterPro" id="IPR013099">
    <property type="entry name" value="K_chnl_dom"/>
</dbReference>
<evidence type="ECO:0000313" key="18">
    <source>
        <dbReference type="Proteomes" id="UP000530660"/>
    </source>
</evidence>
<evidence type="ECO:0000259" key="16">
    <source>
        <dbReference type="Pfam" id="PF22614"/>
    </source>
</evidence>